<dbReference type="PANTHER" id="PTHR21098">
    <property type="entry name" value="RIBOFLAVIN SYNTHASE ALPHA CHAIN"/>
    <property type="match status" value="1"/>
</dbReference>
<dbReference type="GO" id="GO:0004746">
    <property type="term" value="F:riboflavin synthase activity"/>
    <property type="evidence" value="ECO:0007669"/>
    <property type="project" value="UniProtKB-UniRule"/>
</dbReference>
<feature type="domain" description="Lumazine-binding" evidence="11">
    <location>
        <begin position="1"/>
        <end position="97"/>
    </location>
</feature>
<evidence type="ECO:0000256" key="1">
    <source>
        <dbReference type="ARBA" id="ARBA00000968"/>
    </source>
</evidence>
<protein>
    <recommendedName>
        <fullName evidence="5 9">Riboflavin synthase</fullName>
        <ecNumber evidence="4 9">2.5.1.9</ecNumber>
    </recommendedName>
</protein>
<keyword evidence="13" id="KW-1185">Reference proteome</keyword>
<evidence type="ECO:0000256" key="3">
    <source>
        <dbReference type="ARBA" id="ARBA00004887"/>
    </source>
</evidence>
<accession>U3B273</accession>
<dbReference type="SUPFAM" id="SSF63380">
    <property type="entry name" value="Riboflavin synthase domain-like"/>
    <property type="match status" value="2"/>
</dbReference>
<dbReference type="FunFam" id="2.40.30.20:FF:000003">
    <property type="entry name" value="Riboflavin synthase, alpha subunit"/>
    <property type="match status" value="1"/>
</dbReference>
<dbReference type="PROSITE" id="PS51177">
    <property type="entry name" value="LUMAZINE_BIND"/>
    <property type="match status" value="2"/>
</dbReference>
<dbReference type="NCBIfam" id="TIGR00187">
    <property type="entry name" value="ribE"/>
    <property type="match status" value="1"/>
</dbReference>
<dbReference type="InterPro" id="IPR001783">
    <property type="entry name" value="Lumazine-bd"/>
</dbReference>
<evidence type="ECO:0000256" key="2">
    <source>
        <dbReference type="ARBA" id="ARBA00002803"/>
    </source>
</evidence>
<evidence type="ECO:0000256" key="8">
    <source>
        <dbReference type="ARBA" id="ARBA00022737"/>
    </source>
</evidence>
<sequence>MFTGIVQGMAKIISIDAKQDFHTHVIELPAQLSKDINIGASIAHNGCCLTVTNVSGQQVHFDLMKATLDLTNLGQLKPGDWVNVERAARFGDEVGGHYMSGHISDTVTVVEVVRSPNNQTIWFETNDKNMGYILKKGYIGLDGCSLTIAEVEGNRFSVNLIPETLTRTLFGQRSVGDKVNLEVDPQTQAIVDTVERVLATKYRS</sequence>
<reference evidence="12 13" key="1">
    <citation type="submission" date="2013-09" db="EMBL/GenBank/DDBJ databases">
        <title>Whole genome shotgun sequence of Vibrio ezurae NBRC 102218.</title>
        <authorList>
            <person name="Yoshida I."/>
            <person name="Hosoyama A."/>
            <person name="Numata M."/>
            <person name="Hashimoto M."/>
            <person name="Hosoyama Y."/>
            <person name="Tsuchikane K."/>
            <person name="Noguchi M."/>
            <person name="Hirakata S."/>
            <person name="Ichikawa N."/>
            <person name="Ohji S."/>
            <person name="Yamazoe A."/>
            <person name="Fujita N."/>
        </authorList>
    </citation>
    <scope>NUCLEOTIDE SEQUENCE [LARGE SCALE GENOMIC DNA]</scope>
    <source>
        <strain evidence="12 13">NBRC 102218</strain>
    </source>
</reference>
<evidence type="ECO:0000256" key="4">
    <source>
        <dbReference type="ARBA" id="ARBA00012827"/>
    </source>
</evidence>
<evidence type="ECO:0000256" key="7">
    <source>
        <dbReference type="ARBA" id="ARBA00022679"/>
    </source>
</evidence>
<organism evidence="12 13">
    <name type="scientific">Vibrio ezurae NBRC 102218</name>
    <dbReference type="NCBI Taxonomy" id="1219080"/>
    <lineage>
        <taxon>Bacteria</taxon>
        <taxon>Pseudomonadati</taxon>
        <taxon>Pseudomonadota</taxon>
        <taxon>Gammaproteobacteria</taxon>
        <taxon>Vibrionales</taxon>
        <taxon>Vibrionaceae</taxon>
        <taxon>Vibrio</taxon>
    </lineage>
</organism>
<evidence type="ECO:0000259" key="11">
    <source>
        <dbReference type="PROSITE" id="PS51177"/>
    </source>
</evidence>
<feature type="domain" description="Lumazine-binding" evidence="11">
    <location>
        <begin position="98"/>
        <end position="194"/>
    </location>
</feature>
<dbReference type="PANTHER" id="PTHR21098:SF0">
    <property type="entry name" value="RIBOFLAVIN SYNTHASE"/>
    <property type="match status" value="1"/>
</dbReference>
<feature type="repeat" description="Lumazine-binding" evidence="10">
    <location>
        <begin position="98"/>
        <end position="194"/>
    </location>
</feature>
<dbReference type="RefSeq" id="WP_021713251.1">
    <property type="nucleotide sequence ID" value="NZ_BATM01000017.1"/>
</dbReference>
<evidence type="ECO:0000256" key="10">
    <source>
        <dbReference type="PROSITE-ProRule" id="PRU00524"/>
    </source>
</evidence>
<dbReference type="InterPro" id="IPR026017">
    <property type="entry name" value="Lumazine-bd_dom"/>
</dbReference>
<evidence type="ECO:0000256" key="6">
    <source>
        <dbReference type="ARBA" id="ARBA00022619"/>
    </source>
</evidence>
<dbReference type="CDD" id="cd00402">
    <property type="entry name" value="Riboflavin_synthase_like"/>
    <property type="match status" value="1"/>
</dbReference>
<proteinExistence type="predicted"/>
<comment type="catalytic activity">
    <reaction evidence="1">
        <text>2 6,7-dimethyl-8-(1-D-ribityl)lumazine + H(+) = 5-amino-6-(D-ribitylamino)uracil + riboflavin</text>
        <dbReference type="Rhea" id="RHEA:20772"/>
        <dbReference type="ChEBI" id="CHEBI:15378"/>
        <dbReference type="ChEBI" id="CHEBI:15934"/>
        <dbReference type="ChEBI" id="CHEBI:57986"/>
        <dbReference type="ChEBI" id="CHEBI:58201"/>
        <dbReference type="EC" id="2.5.1.9"/>
    </reaction>
</comment>
<dbReference type="GO" id="GO:0009231">
    <property type="term" value="P:riboflavin biosynthetic process"/>
    <property type="evidence" value="ECO:0007669"/>
    <property type="project" value="UniProtKB-KW"/>
</dbReference>
<keyword evidence="8" id="KW-0677">Repeat</keyword>
<dbReference type="STRING" id="1219080.VEZ01S_17_00290"/>
<dbReference type="EMBL" id="BATM01000017">
    <property type="protein sequence ID" value="GAD79542.1"/>
    <property type="molecule type" value="Genomic_DNA"/>
</dbReference>
<evidence type="ECO:0000313" key="13">
    <source>
        <dbReference type="Proteomes" id="UP000016562"/>
    </source>
</evidence>
<comment type="function">
    <text evidence="2">Catalyzes the dismutation of two molecules of 6,7-dimethyl-8-ribityllumazine, resulting in the formation of riboflavin and 5-amino-6-(D-ribitylamino)uracil.</text>
</comment>
<gene>
    <name evidence="12" type="primary">ribE</name>
    <name evidence="12" type="ORF">VEZ01S_17_00290</name>
</gene>
<evidence type="ECO:0000256" key="9">
    <source>
        <dbReference type="NCBIfam" id="TIGR00187"/>
    </source>
</evidence>
<keyword evidence="7" id="KW-0808">Transferase</keyword>
<dbReference type="AlphaFoldDB" id="U3B273"/>
<dbReference type="NCBIfam" id="NF009566">
    <property type="entry name" value="PRK13020.1"/>
    <property type="match status" value="1"/>
</dbReference>
<comment type="caution">
    <text evidence="12">The sequence shown here is derived from an EMBL/GenBank/DDBJ whole genome shotgun (WGS) entry which is preliminary data.</text>
</comment>
<dbReference type="InterPro" id="IPR023366">
    <property type="entry name" value="ATP_synth_asu-like_sf"/>
</dbReference>
<dbReference type="EC" id="2.5.1.9" evidence="4 9"/>
<dbReference type="eggNOG" id="COG0307">
    <property type="taxonomic scope" value="Bacteria"/>
</dbReference>
<evidence type="ECO:0000256" key="5">
    <source>
        <dbReference type="ARBA" id="ARBA00013950"/>
    </source>
</evidence>
<dbReference type="NCBIfam" id="NF006767">
    <property type="entry name" value="PRK09289.1"/>
    <property type="match status" value="1"/>
</dbReference>
<comment type="pathway">
    <text evidence="3">Cofactor biosynthesis; riboflavin biosynthesis; riboflavin from 2-hydroxy-3-oxobutyl phosphate and 5-amino-6-(D-ribitylamino)uracil: step 2/2.</text>
</comment>
<feature type="repeat" description="Lumazine-binding" evidence="10">
    <location>
        <begin position="1"/>
        <end position="97"/>
    </location>
</feature>
<keyword evidence="6" id="KW-0686">Riboflavin biosynthesis</keyword>
<dbReference type="PIRSF" id="PIRSF000498">
    <property type="entry name" value="Riboflavin_syn_A"/>
    <property type="match status" value="1"/>
</dbReference>
<dbReference type="OrthoDB" id="9788537at2"/>
<dbReference type="Gene3D" id="2.40.30.20">
    <property type="match status" value="2"/>
</dbReference>
<evidence type="ECO:0000313" key="12">
    <source>
        <dbReference type="EMBL" id="GAD79542.1"/>
    </source>
</evidence>
<dbReference type="Pfam" id="PF00677">
    <property type="entry name" value="Lum_binding"/>
    <property type="match status" value="2"/>
</dbReference>
<dbReference type="GO" id="GO:0005829">
    <property type="term" value="C:cytosol"/>
    <property type="evidence" value="ECO:0007669"/>
    <property type="project" value="TreeGrafter"/>
</dbReference>
<dbReference type="Proteomes" id="UP000016562">
    <property type="component" value="Unassembled WGS sequence"/>
</dbReference>
<name>U3B273_9VIBR</name>
<dbReference type="InterPro" id="IPR017938">
    <property type="entry name" value="Riboflavin_synthase-like_b-brl"/>
</dbReference>